<comment type="subcellular location">
    <subcellularLocation>
        <location evidence="1">Membrane</location>
        <topology evidence="1">Multi-pass membrane protein</topology>
    </subcellularLocation>
</comment>
<dbReference type="PANTHER" id="PTHR21716:SF62">
    <property type="entry name" value="TRANSPORT PROTEIN YDBI-RELATED"/>
    <property type="match status" value="1"/>
</dbReference>
<feature type="transmembrane region" description="Helical" evidence="6">
    <location>
        <begin position="30"/>
        <end position="47"/>
    </location>
</feature>
<evidence type="ECO:0000256" key="1">
    <source>
        <dbReference type="ARBA" id="ARBA00004141"/>
    </source>
</evidence>
<keyword evidence="5 6" id="KW-0472">Membrane</keyword>
<evidence type="ECO:0000313" key="8">
    <source>
        <dbReference type="Proteomes" id="UP000887222"/>
    </source>
</evidence>
<keyword evidence="8" id="KW-1185">Reference proteome</keyword>
<dbReference type="InterPro" id="IPR002549">
    <property type="entry name" value="AI-2E-like"/>
</dbReference>
<organism evidence="7 8">
    <name type="scientific">Noviherbaspirillum aridicola</name>
    <dbReference type="NCBI Taxonomy" id="2849687"/>
    <lineage>
        <taxon>Bacteria</taxon>
        <taxon>Pseudomonadati</taxon>
        <taxon>Pseudomonadota</taxon>
        <taxon>Betaproteobacteria</taxon>
        <taxon>Burkholderiales</taxon>
        <taxon>Oxalobacteraceae</taxon>
        <taxon>Noviherbaspirillum</taxon>
    </lineage>
</organism>
<evidence type="ECO:0000256" key="5">
    <source>
        <dbReference type="ARBA" id="ARBA00023136"/>
    </source>
</evidence>
<keyword evidence="3 6" id="KW-0812">Transmembrane</keyword>
<evidence type="ECO:0000256" key="4">
    <source>
        <dbReference type="ARBA" id="ARBA00022989"/>
    </source>
</evidence>
<evidence type="ECO:0000256" key="2">
    <source>
        <dbReference type="ARBA" id="ARBA00009773"/>
    </source>
</evidence>
<evidence type="ECO:0000256" key="3">
    <source>
        <dbReference type="ARBA" id="ARBA00022692"/>
    </source>
</evidence>
<evidence type="ECO:0000256" key="6">
    <source>
        <dbReference type="SAM" id="Phobius"/>
    </source>
</evidence>
<feature type="transmembrane region" description="Helical" evidence="6">
    <location>
        <begin position="225"/>
        <end position="253"/>
    </location>
</feature>
<feature type="transmembrane region" description="Helical" evidence="6">
    <location>
        <begin position="323"/>
        <end position="353"/>
    </location>
</feature>
<comment type="caution">
    <text evidence="7">The sequence shown here is derived from an EMBL/GenBank/DDBJ whole genome shotgun (WGS) entry which is preliminary data.</text>
</comment>
<dbReference type="EMBL" id="BPMK01000001">
    <property type="protein sequence ID" value="GIZ50130.1"/>
    <property type="molecule type" value="Genomic_DNA"/>
</dbReference>
<feature type="transmembrane region" description="Helical" evidence="6">
    <location>
        <begin position="259"/>
        <end position="277"/>
    </location>
</feature>
<evidence type="ECO:0000313" key="7">
    <source>
        <dbReference type="EMBL" id="GIZ50130.1"/>
    </source>
</evidence>
<sequence length="368" mass="39041">MNQREDAPRAARERDDADAVDARRVMHRTVLFDTVSLLFVLAASVIWLAPEVLLLIFACVLMAILLYDVSARLRGWLGLPNWAALTIVVVLLLALIVGGGWLMAPQISRQSSELAEAVPQALQELRDTLSRYPMLESLSSGMPAGEQMTKQLGSLLPRAGLVFSGVLGVLGNVAIIAFVGVYLAAQPRPYINGIVILVPTRRRERAREVLDELGRTLGQWLAGKALSMLIVGIVTTAGLALLGVPLALVLGIIAGLLDFIPYVGPIVAGVPAVLIAFTESPALAGSVALLFLAIQIGEGYLLMPLIERRTVSLPPAVTIVVQVLMGALFGMAGVALATPLAAVGAVLITMLYVQDVLGDRVPTPSQKD</sequence>
<reference evidence="7 8" key="1">
    <citation type="journal article" date="2022" name="Int. J. Syst. Evol. Microbiol.">
        <title>Noviherbaspirillum aridicola sp. nov., isolated from an arid soil in Pakistan.</title>
        <authorList>
            <person name="Khan I.U."/>
            <person name="Saqib M."/>
            <person name="Amin A."/>
            <person name="Hussain F."/>
            <person name="Li L."/>
            <person name="Liu Y.H."/>
            <person name="Fang B.Z."/>
            <person name="Ahmed I."/>
            <person name="Li W.J."/>
        </authorList>
    </citation>
    <scope>NUCLEOTIDE SEQUENCE [LARGE SCALE GENOMIC DNA]</scope>
    <source>
        <strain evidence="7 8">NCCP-691</strain>
    </source>
</reference>
<dbReference type="PANTHER" id="PTHR21716">
    <property type="entry name" value="TRANSMEMBRANE PROTEIN"/>
    <property type="match status" value="1"/>
</dbReference>
<gene>
    <name evidence="7" type="ORF">NCCP691_01440</name>
</gene>
<feature type="transmembrane region" description="Helical" evidence="6">
    <location>
        <begin position="282"/>
        <end position="303"/>
    </location>
</feature>
<name>A0ABQ4PZ05_9BURK</name>
<dbReference type="RefSeq" id="WP_220806317.1">
    <property type="nucleotide sequence ID" value="NZ_BPMK01000001.1"/>
</dbReference>
<proteinExistence type="inferred from homology"/>
<protein>
    <submittedName>
        <fullName evidence="7">AI-2E family transporter</fullName>
    </submittedName>
</protein>
<feature type="transmembrane region" description="Helical" evidence="6">
    <location>
        <begin position="161"/>
        <end position="185"/>
    </location>
</feature>
<dbReference type="Proteomes" id="UP000887222">
    <property type="component" value="Unassembled WGS sequence"/>
</dbReference>
<accession>A0ABQ4PZ05</accession>
<dbReference type="Pfam" id="PF01594">
    <property type="entry name" value="AI-2E_transport"/>
    <property type="match status" value="1"/>
</dbReference>
<feature type="transmembrane region" description="Helical" evidence="6">
    <location>
        <begin position="82"/>
        <end position="104"/>
    </location>
</feature>
<keyword evidence="4 6" id="KW-1133">Transmembrane helix</keyword>
<comment type="similarity">
    <text evidence="2">Belongs to the autoinducer-2 exporter (AI-2E) (TC 2.A.86) family.</text>
</comment>